<dbReference type="PANTHER" id="PTHR17490">
    <property type="entry name" value="SUA5"/>
    <property type="match status" value="1"/>
</dbReference>
<evidence type="ECO:0000313" key="13">
    <source>
        <dbReference type="EMBL" id="KFI82322.1"/>
    </source>
</evidence>
<comment type="catalytic activity">
    <reaction evidence="11">
        <text>L-threonine + hydrogencarbonate + ATP = L-threonylcarbamoyladenylate + diphosphate + H2O</text>
        <dbReference type="Rhea" id="RHEA:36407"/>
        <dbReference type="ChEBI" id="CHEBI:15377"/>
        <dbReference type="ChEBI" id="CHEBI:17544"/>
        <dbReference type="ChEBI" id="CHEBI:30616"/>
        <dbReference type="ChEBI" id="CHEBI:33019"/>
        <dbReference type="ChEBI" id="CHEBI:57926"/>
        <dbReference type="ChEBI" id="CHEBI:73682"/>
        <dbReference type="EC" id="2.7.7.87"/>
    </reaction>
</comment>
<dbReference type="EC" id="2.7.7.87" evidence="3"/>
<feature type="domain" description="YrdC-like" evidence="12">
    <location>
        <begin position="23"/>
        <end position="214"/>
    </location>
</feature>
<dbReference type="EMBL" id="JGZI01000009">
    <property type="protein sequence ID" value="KFI82322.1"/>
    <property type="molecule type" value="Genomic_DNA"/>
</dbReference>
<dbReference type="PROSITE" id="PS51163">
    <property type="entry name" value="YRDC"/>
    <property type="match status" value="1"/>
</dbReference>
<evidence type="ECO:0000256" key="7">
    <source>
        <dbReference type="ARBA" id="ARBA00022695"/>
    </source>
</evidence>
<dbReference type="eggNOG" id="COG0009">
    <property type="taxonomic scope" value="Bacteria"/>
</dbReference>
<evidence type="ECO:0000256" key="9">
    <source>
        <dbReference type="ARBA" id="ARBA00022840"/>
    </source>
</evidence>
<evidence type="ECO:0000256" key="10">
    <source>
        <dbReference type="ARBA" id="ARBA00029774"/>
    </source>
</evidence>
<evidence type="ECO:0000259" key="12">
    <source>
        <dbReference type="PROSITE" id="PS51163"/>
    </source>
</evidence>
<dbReference type="NCBIfam" id="TIGR00057">
    <property type="entry name" value="L-threonylcarbamoyladenylate synthase"/>
    <property type="match status" value="1"/>
</dbReference>
<organism evidence="13 14">
    <name type="scientific">Bifidobacterium psychraerophilum</name>
    <dbReference type="NCBI Taxonomy" id="218140"/>
    <lineage>
        <taxon>Bacteria</taxon>
        <taxon>Bacillati</taxon>
        <taxon>Actinomycetota</taxon>
        <taxon>Actinomycetes</taxon>
        <taxon>Bifidobacteriales</taxon>
        <taxon>Bifidobacteriaceae</taxon>
        <taxon>Bifidobacterium</taxon>
    </lineage>
</organism>
<dbReference type="GeneID" id="98300380"/>
<keyword evidence="7" id="KW-0548">Nucleotidyltransferase</keyword>
<dbReference type="InterPro" id="IPR006070">
    <property type="entry name" value="Sua5-like_dom"/>
</dbReference>
<keyword evidence="8" id="KW-0547">Nucleotide-binding</keyword>
<comment type="subcellular location">
    <subcellularLocation>
        <location evidence="1">Cytoplasm</location>
    </subcellularLocation>
</comment>
<accession>A0A087CGC2</accession>
<evidence type="ECO:0000256" key="3">
    <source>
        <dbReference type="ARBA" id="ARBA00012584"/>
    </source>
</evidence>
<evidence type="ECO:0000256" key="8">
    <source>
        <dbReference type="ARBA" id="ARBA00022741"/>
    </source>
</evidence>
<evidence type="ECO:0000256" key="1">
    <source>
        <dbReference type="ARBA" id="ARBA00004496"/>
    </source>
</evidence>
<dbReference type="Pfam" id="PF01300">
    <property type="entry name" value="Sua5_yciO_yrdC"/>
    <property type="match status" value="1"/>
</dbReference>
<keyword evidence="5" id="KW-0808">Transferase</keyword>
<evidence type="ECO:0000256" key="6">
    <source>
        <dbReference type="ARBA" id="ARBA00022694"/>
    </source>
</evidence>
<dbReference type="GO" id="GO:0005524">
    <property type="term" value="F:ATP binding"/>
    <property type="evidence" value="ECO:0007669"/>
    <property type="project" value="UniProtKB-KW"/>
</dbReference>
<protein>
    <recommendedName>
        <fullName evidence="10">L-threonylcarbamoyladenylate synthase</fullName>
        <ecNumber evidence="3">2.7.7.87</ecNumber>
    </recommendedName>
    <alternativeName>
        <fullName evidence="10">L-threonylcarbamoyladenylate synthase</fullName>
    </alternativeName>
</protein>
<keyword evidence="14" id="KW-1185">Reference proteome</keyword>
<dbReference type="InterPro" id="IPR017945">
    <property type="entry name" value="DHBP_synth_RibB-like_a/b_dom"/>
</dbReference>
<dbReference type="GO" id="GO:0061710">
    <property type="term" value="F:L-threonylcarbamoyladenylate synthase"/>
    <property type="evidence" value="ECO:0007669"/>
    <property type="project" value="UniProtKB-EC"/>
</dbReference>
<dbReference type="GO" id="GO:0000049">
    <property type="term" value="F:tRNA binding"/>
    <property type="evidence" value="ECO:0007669"/>
    <property type="project" value="TreeGrafter"/>
</dbReference>
<sequence>MTGMAAVEQMANRSSGRVRTISPETLDLAAELIRRGEVIVIPTDTVYGVACDPFNAKAIEGIFAAKHRPHTKALQVLLPSVASIAELGLRLPDPLGILADAFLPGPFSPICEADEHCSLATVRIDDGSRTQGVRVPDSDDSRRLLEATGPLAASSANRSGLPSAQTAQQAYEQLGDSVALYIDAGPTPGPVASTVVAASADGEDGIALLREGVISAQAVHAAIREAAHASGRPGQGNQRL</sequence>
<dbReference type="GO" id="GO:0003725">
    <property type="term" value="F:double-stranded RNA binding"/>
    <property type="evidence" value="ECO:0007669"/>
    <property type="project" value="InterPro"/>
</dbReference>
<dbReference type="GO" id="GO:0008033">
    <property type="term" value="P:tRNA processing"/>
    <property type="evidence" value="ECO:0007669"/>
    <property type="project" value="UniProtKB-KW"/>
</dbReference>
<dbReference type="RefSeq" id="WP_238556815.1">
    <property type="nucleotide sequence ID" value="NZ_JGZI01000009.1"/>
</dbReference>
<dbReference type="SUPFAM" id="SSF55821">
    <property type="entry name" value="YrdC/RibB"/>
    <property type="match status" value="1"/>
</dbReference>
<comment type="caution">
    <text evidence="13">The sequence shown here is derived from an EMBL/GenBank/DDBJ whole genome shotgun (WGS) entry which is preliminary data.</text>
</comment>
<proteinExistence type="inferred from homology"/>
<evidence type="ECO:0000313" key="14">
    <source>
        <dbReference type="Proteomes" id="UP000029050"/>
    </source>
</evidence>
<gene>
    <name evidence="13" type="ORF">BPSY_1173</name>
</gene>
<keyword evidence="6" id="KW-0819">tRNA processing</keyword>
<dbReference type="GO" id="GO:0005737">
    <property type="term" value="C:cytoplasm"/>
    <property type="evidence" value="ECO:0007669"/>
    <property type="project" value="UniProtKB-SubCell"/>
</dbReference>
<keyword evidence="9" id="KW-0067">ATP-binding</keyword>
<dbReference type="InterPro" id="IPR050156">
    <property type="entry name" value="TC-AMP_synthase_SUA5"/>
</dbReference>
<evidence type="ECO:0000256" key="2">
    <source>
        <dbReference type="ARBA" id="ARBA00007663"/>
    </source>
</evidence>
<dbReference type="AlphaFoldDB" id="A0A087CGC2"/>
<evidence type="ECO:0000256" key="11">
    <source>
        <dbReference type="ARBA" id="ARBA00048366"/>
    </source>
</evidence>
<evidence type="ECO:0000256" key="5">
    <source>
        <dbReference type="ARBA" id="ARBA00022679"/>
    </source>
</evidence>
<dbReference type="PANTHER" id="PTHR17490:SF16">
    <property type="entry name" value="THREONYLCARBAMOYL-AMP SYNTHASE"/>
    <property type="match status" value="1"/>
</dbReference>
<reference evidence="13 14" key="1">
    <citation type="submission" date="2014-03" db="EMBL/GenBank/DDBJ databases">
        <title>Genomics of Bifidobacteria.</title>
        <authorList>
            <person name="Ventura M."/>
            <person name="Milani C."/>
            <person name="Lugli G.A."/>
        </authorList>
    </citation>
    <scope>NUCLEOTIDE SEQUENCE [LARGE SCALE GENOMIC DNA]</scope>
    <source>
        <strain evidence="13 14">LMG 21775</strain>
    </source>
</reference>
<dbReference type="Proteomes" id="UP000029050">
    <property type="component" value="Unassembled WGS sequence"/>
</dbReference>
<keyword evidence="4" id="KW-0963">Cytoplasm</keyword>
<dbReference type="Gene3D" id="3.90.870.10">
    <property type="entry name" value="DHBP synthase"/>
    <property type="match status" value="1"/>
</dbReference>
<dbReference type="STRING" id="218140.BPSY_1173"/>
<comment type="similarity">
    <text evidence="2">Belongs to the SUA5 family.</text>
</comment>
<name>A0A087CGC2_9BIFI</name>
<evidence type="ECO:0000256" key="4">
    <source>
        <dbReference type="ARBA" id="ARBA00022490"/>
    </source>
</evidence>
<dbReference type="GO" id="GO:0006450">
    <property type="term" value="P:regulation of translational fidelity"/>
    <property type="evidence" value="ECO:0007669"/>
    <property type="project" value="TreeGrafter"/>
</dbReference>